<keyword evidence="2" id="KW-0472">Membrane</keyword>
<evidence type="ECO:0000256" key="1">
    <source>
        <dbReference type="SAM" id="MobiDB-lite"/>
    </source>
</evidence>
<feature type="compositionally biased region" description="Polar residues" evidence="1">
    <location>
        <begin position="393"/>
        <end position="412"/>
    </location>
</feature>
<reference evidence="3 4" key="1">
    <citation type="journal article" date="2012" name="Appl. Environ. Microbiol.">
        <title>Short-read sequencing for genomic analysis of the brown rot fungus Fibroporia radiculosa.</title>
        <authorList>
            <person name="Tang J.D."/>
            <person name="Perkins A.D."/>
            <person name="Sonstegard T.S."/>
            <person name="Schroeder S.G."/>
            <person name="Burgess S.C."/>
            <person name="Diehl S.V."/>
        </authorList>
    </citation>
    <scope>NUCLEOTIDE SEQUENCE [LARGE SCALE GENOMIC DNA]</scope>
    <source>
        <strain evidence="3 4">TFFH 294</strain>
    </source>
</reference>
<gene>
    <name evidence="3" type="ORF">FIBRA_05629</name>
</gene>
<accession>J4GRC9</accession>
<sequence>MPGGDLRHRPTLIRPSTSTACSATLSSPRTFSAAQLQASRVLFCVLTVSVVLDEHPTRSQLFSMIFHDKRVTAQQLGPHASSDLNVWLFFQVAANHILLPVLVLTFLFSRAVARHLAIINVCCTWIVSGVICSLLLYVGSEKGAQPNQGLCVAQSALPGRIGLKTVLLVFPPYVLLGVFAAIGANLSAQDPDQVSREYRFFYCSLDLAPFASAIAIFSASVCVIATILYAHVLLGIWHNRQATRVVFPTQSHDLQLIIRVGLFVLYMLAASVVNLMLLGNPASAFPDIFIASVGMAVFVIFASQPDVVRVWWFRRRRNMRQRPHMASPPLPRTPLPSFDMDLMRRTESEVSEKARLEALHAYYSARVRGEGVNVEIIDRPENAFIPNRHRQSRSSVSRKASTESLMSSGGLI</sequence>
<keyword evidence="2" id="KW-0812">Transmembrane</keyword>
<feature type="transmembrane region" description="Helical" evidence="2">
    <location>
        <begin position="256"/>
        <end position="277"/>
    </location>
</feature>
<protein>
    <recommendedName>
        <fullName evidence="5">G-protein coupled receptors family 1 profile domain-containing protein</fullName>
    </recommendedName>
</protein>
<dbReference type="OrthoDB" id="3232296at2759"/>
<feature type="transmembrane region" description="Helical" evidence="2">
    <location>
        <begin position="208"/>
        <end position="236"/>
    </location>
</feature>
<dbReference type="EMBL" id="HE797116">
    <property type="protein sequence ID" value="CCM03495.1"/>
    <property type="molecule type" value="Genomic_DNA"/>
</dbReference>
<feature type="transmembrane region" description="Helical" evidence="2">
    <location>
        <begin position="115"/>
        <end position="138"/>
    </location>
</feature>
<evidence type="ECO:0000256" key="2">
    <source>
        <dbReference type="SAM" id="Phobius"/>
    </source>
</evidence>
<keyword evidence="4" id="KW-1185">Reference proteome</keyword>
<dbReference type="InParanoid" id="J4GRC9"/>
<organism evidence="3 4">
    <name type="scientific">Fibroporia radiculosa</name>
    <dbReference type="NCBI Taxonomy" id="599839"/>
    <lineage>
        <taxon>Eukaryota</taxon>
        <taxon>Fungi</taxon>
        <taxon>Dikarya</taxon>
        <taxon>Basidiomycota</taxon>
        <taxon>Agaricomycotina</taxon>
        <taxon>Agaricomycetes</taxon>
        <taxon>Polyporales</taxon>
        <taxon>Fibroporiaceae</taxon>
        <taxon>Fibroporia</taxon>
    </lineage>
</organism>
<feature type="transmembrane region" description="Helical" evidence="2">
    <location>
        <begin position="166"/>
        <end position="188"/>
    </location>
</feature>
<dbReference type="GeneID" id="24098406"/>
<dbReference type="STRING" id="599839.J4GRC9"/>
<name>J4GRC9_9APHY</name>
<evidence type="ECO:0000313" key="4">
    <source>
        <dbReference type="Proteomes" id="UP000006352"/>
    </source>
</evidence>
<evidence type="ECO:0008006" key="5">
    <source>
        <dbReference type="Google" id="ProtNLM"/>
    </source>
</evidence>
<dbReference type="Proteomes" id="UP000006352">
    <property type="component" value="Unassembled WGS sequence"/>
</dbReference>
<feature type="transmembrane region" description="Helical" evidence="2">
    <location>
        <begin position="289"/>
        <end position="312"/>
    </location>
</feature>
<keyword evidence="2" id="KW-1133">Transmembrane helix</keyword>
<dbReference type="AlphaFoldDB" id="J4GRC9"/>
<dbReference type="HOGENOM" id="CLU_055478_0_0_1"/>
<proteinExistence type="predicted"/>
<feature type="transmembrane region" description="Helical" evidence="2">
    <location>
        <begin position="86"/>
        <end position="109"/>
    </location>
</feature>
<dbReference type="RefSeq" id="XP_012182778.1">
    <property type="nucleotide sequence ID" value="XM_012327388.1"/>
</dbReference>
<evidence type="ECO:0000313" key="3">
    <source>
        <dbReference type="EMBL" id="CCM03495.1"/>
    </source>
</evidence>
<feature type="region of interest" description="Disordered" evidence="1">
    <location>
        <begin position="387"/>
        <end position="412"/>
    </location>
</feature>